<reference evidence="2" key="1">
    <citation type="submission" date="2021-01" db="EMBL/GenBank/DDBJ databases">
        <title>Draft genomes of Rhodovulum sulfidophilum.</title>
        <authorList>
            <person name="Guzman M.S."/>
        </authorList>
    </citation>
    <scope>NUCLEOTIDE SEQUENCE [LARGE SCALE GENOMIC DNA]</scope>
    <source>
        <strain evidence="2">AB19</strain>
    </source>
</reference>
<evidence type="ECO:0000313" key="2">
    <source>
        <dbReference type="Proteomes" id="UP000635853"/>
    </source>
</evidence>
<dbReference type="RefSeq" id="WP_075784000.1">
    <property type="nucleotide sequence ID" value="NZ_JAESIL010000033.1"/>
</dbReference>
<gene>
    <name evidence="1" type="ORF">JMJ92_09490</name>
</gene>
<sequence>MDALSPEERRLIDEAVAAGRVTEVPTGASAHSSYVWDQSKKTLVMREPYAPKSWAHRKGGRPANPALAARRQSVRVMVAEGGRTGAEMAQALGVSEAAIWNDLKVLGLNLKPVTHGLPQGLSDHNAARAAAVEDRRSRIADMAARDMTRTQIAEAFGVSPRSLYADIAALGLDIPDGRRQARKEAAAPAAEAPEAVRDGAAAPAPIQAHDKAAAKRIAQADRKRAAIRDRRRFKTGVVADGRYAKMVPADATCTVHGHMLADPGDGEAVLKNGAMNAKIGGDVLVGRLRGARIFTLTLEERATCPRSCAHWRGCYGNAMHYARRWRHGPALEAALRRELSDLCAAHDLVLIRLHVLGDFYSLDYVALWHAALRTHRGLAVFGFTAHPDDSEIGRAIRFLREAHHDRFMIRHSGRTGVWGSFDITDPEPEKRIGDAIVCPEQRAANRGDREGVHCGTCAVCWSTDRPIAFIRH</sequence>
<evidence type="ECO:0000313" key="1">
    <source>
        <dbReference type="EMBL" id="MBL3578385.1"/>
    </source>
</evidence>
<organism evidence="1 2">
    <name type="scientific">Rhodovulum visakhapatnamense</name>
    <dbReference type="NCBI Taxonomy" id="364297"/>
    <lineage>
        <taxon>Bacteria</taxon>
        <taxon>Pseudomonadati</taxon>
        <taxon>Pseudomonadota</taxon>
        <taxon>Alphaproteobacteria</taxon>
        <taxon>Rhodobacterales</taxon>
        <taxon>Paracoccaceae</taxon>
        <taxon>Rhodovulum</taxon>
    </lineage>
</organism>
<proteinExistence type="predicted"/>
<accession>A0ABS1RGK0</accession>
<name>A0ABS1RGK0_9RHOB</name>
<dbReference type="EMBL" id="JAESIL010000033">
    <property type="protein sequence ID" value="MBL3578385.1"/>
    <property type="molecule type" value="Genomic_DNA"/>
</dbReference>
<comment type="caution">
    <text evidence="1">The sequence shown here is derived from an EMBL/GenBank/DDBJ whole genome shotgun (WGS) entry which is preliminary data.</text>
</comment>
<keyword evidence="2" id="KW-1185">Reference proteome</keyword>
<protein>
    <submittedName>
        <fullName evidence="1">Helix-turn-helix domain-containing protein</fullName>
    </submittedName>
</protein>
<dbReference type="Proteomes" id="UP000635853">
    <property type="component" value="Unassembled WGS sequence"/>
</dbReference>